<dbReference type="Pfam" id="PF00854">
    <property type="entry name" value="PTR2"/>
    <property type="match status" value="1"/>
</dbReference>
<name>A0A7J7DMI1_TRIWF</name>
<feature type="transmembrane region" description="Helical" evidence="6">
    <location>
        <begin position="155"/>
        <end position="175"/>
    </location>
</feature>
<dbReference type="GO" id="GO:0016020">
    <property type="term" value="C:membrane"/>
    <property type="evidence" value="ECO:0007669"/>
    <property type="project" value="UniProtKB-SubCell"/>
</dbReference>
<dbReference type="Gene3D" id="1.20.1250.20">
    <property type="entry name" value="MFS general substrate transporter like domains"/>
    <property type="match status" value="1"/>
</dbReference>
<feature type="transmembrane region" description="Helical" evidence="6">
    <location>
        <begin position="386"/>
        <end position="406"/>
    </location>
</feature>
<dbReference type="Proteomes" id="UP000593562">
    <property type="component" value="Unassembled WGS sequence"/>
</dbReference>
<dbReference type="CDD" id="cd17416">
    <property type="entry name" value="MFS_NPF1_2"/>
    <property type="match status" value="1"/>
</dbReference>
<dbReference type="InterPro" id="IPR036259">
    <property type="entry name" value="MFS_trans_sf"/>
</dbReference>
<accession>A0A7J7DMI1</accession>
<proteinExistence type="inferred from homology"/>
<feature type="transmembrane region" description="Helical" evidence="6">
    <location>
        <begin position="547"/>
        <end position="570"/>
    </location>
</feature>
<evidence type="ECO:0000256" key="6">
    <source>
        <dbReference type="SAM" id="Phobius"/>
    </source>
</evidence>
<comment type="similarity">
    <text evidence="2">Belongs to the major facilitator superfamily. Proton-dependent oligopeptide transporter (POT/PTR) (TC 2.A.17) family.</text>
</comment>
<evidence type="ECO:0000256" key="4">
    <source>
        <dbReference type="ARBA" id="ARBA00022989"/>
    </source>
</evidence>
<dbReference type="FunCoup" id="A0A7J7DMI1">
    <property type="interactions" value="1"/>
</dbReference>
<comment type="subcellular location">
    <subcellularLocation>
        <location evidence="1">Membrane</location>
        <topology evidence="1">Multi-pass membrane protein</topology>
    </subcellularLocation>
</comment>
<evidence type="ECO:0000256" key="3">
    <source>
        <dbReference type="ARBA" id="ARBA00022692"/>
    </source>
</evidence>
<reference evidence="7 8" key="1">
    <citation type="journal article" date="2020" name="Nat. Commun.">
        <title>Genome of Tripterygium wilfordii and identification of cytochrome P450 involved in triptolide biosynthesis.</title>
        <authorList>
            <person name="Tu L."/>
            <person name="Su P."/>
            <person name="Zhang Z."/>
            <person name="Gao L."/>
            <person name="Wang J."/>
            <person name="Hu T."/>
            <person name="Zhou J."/>
            <person name="Zhang Y."/>
            <person name="Zhao Y."/>
            <person name="Liu Y."/>
            <person name="Song Y."/>
            <person name="Tong Y."/>
            <person name="Lu Y."/>
            <person name="Yang J."/>
            <person name="Xu C."/>
            <person name="Jia M."/>
            <person name="Peters R.J."/>
            <person name="Huang L."/>
            <person name="Gao W."/>
        </authorList>
    </citation>
    <scope>NUCLEOTIDE SEQUENCE [LARGE SCALE GENOMIC DNA]</scope>
    <source>
        <strain evidence="8">cv. XIE 37</strain>
        <tissue evidence="7">Leaf</tissue>
    </source>
</reference>
<organism evidence="7 8">
    <name type="scientific">Tripterygium wilfordii</name>
    <name type="common">Thunder God vine</name>
    <dbReference type="NCBI Taxonomy" id="458696"/>
    <lineage>
        <taxon>Eukaryota</taxon>
        <taxon>Viridiplantae</taxon>
        <taxon>Streptophyta</taxon>
        <taxon>Embryophyta</taxon>
        <taxon>Tracheophyta</taxon>
        <taxon>Spermatophyta</taxon>
        <taxon>Magnoliopsida</taxon>
        <taxon>eudicotyledons</taxon>
        <taxon>Gunneridae</taxon>
        <taxon>Pentapetalae</taxon>
        <taxon>rosids</taxon>
        <taxon>fabids</taxon>
        <taxon>Celastrales</taxon>
        <taxon>Celastraceae</taxon>
        <taxon>Tripterygium</taxon>
    </lineage>
</organism>
<evidence type="ECO:0000256" key="1">
    <source>
        <dbReference type="ARBA" id="ARBA00004141"/>
    </source>
</evidence>
<feature type="transmembrane region" description="Helical" evidence="6">
    <location>
        <begin position="195"/>
        <end position="221"/>
    </location>
</feature>
<feature type="transmembrane region" description="Helical" evidence="6">
    <location>
        <begin position="242"/>
        <end position="262"/>
    </location>
</feature>
<keyword evidence="4 6" id="KW-1133">Transmembrane helix</keyword>
<feature type="transmembrane region" description="Helical" evidence="6">
    <location>
        <begin position="268"/>
        <end position="288"/>
    </location>
</feature>
<dbReference type="SUPFAM" id="SSF103473">
    <property type="entry name" value="MFS general substrate transporter"/>
    <property type="match status" value="1"/>
</dbReference>
<evidence type="ECO:0000313" key="8">
    <source>
        <dbReference type="Proteomes" id="UP000593562"/>
    </source>
</evidence>
<keyword evidence="5 6" id="KW-0472">Membrane</keyword>
<feature type="transmembrane region" description="Helical" evidence="6">
    <location>
        <begin position="474"/>
        <end position="491"/>
    </location>
</feature>
<feature type="transmembrane region" description="Helical" evidence="6">
    <location>
        <begin position="511"/>
        <end position="535"/>
    </location>
</feature>
<evidence type="ECO:0000256" key="2">
    <source>
        <dbReference type="ARBA" id="ARBA00005982"/>
    </source>
</evidence>
<dbReference type="AlphaFoldDB" id="A0A7J7DMI1"/>
<dbReference type="EMBL" id="JAAARO010000005">
    <property type="protein sequence ID" value="KAF5747580.1"/>
    <property type="molecule type" value="Genomic_DNA"/>
</dbReference>
<feature type="transmembrane region" description="Helical" evidence="6">
    <location>
        <begin position="596"/>
        <end position="615"/>
    </location>
</feature>
<dbReference type="GO" id="GO:0022857">
    <property type="term" value="F:transmembrane transporter activity"/>
    <property type="evidence" value="ECO:0007669"/>
    <property type="project" value="InterPro"/>
</dbReference>
<gene>
    <name evidence="7" type="ORF">HS088_TW05G00305</name>
</gene>
<keyword evidence="8" id="KW-1185">Reference proteome</keyword>
<keyword evidence="3 6" id="KW-0812">Transmembrane</keyword>
<dbReference type="InParanoid" id="A0A7J7DMI1"/>
<sequence>MARVREVLFSDGAMVLTDVDGSLIWARLLDTGNLFSKTQMGLEKRGKRMQNIETETTMVDMVHSSSSSSTLPATIPLKKKIGGWRAIKYILGNESFEKLASMSLIANMTVYLKTKYNMDGVRLVNVYSLWVGSSNLTSLAGAIISDGYLGRFHTLLFGSIASFLGMGTMTLTAAIPQLRPSACVDKFQCPHPVHWQLGVLYVALTLLAIGAGGIRPCNIAFGADQFDTRTEKGIAQMASFFNWWYFSFTVALVIALSVVVYVQTSVSWVVGYAIPTFCFVISITLFLIGRHTYIMIKPQGSDFVDLAKAIVAAFRKRNLTLDSASGYSLYDPPVPESDQHLQKLAHTHKFRCLEKAAVITDPSELDDHGKPKNNWRLCSVQQVEKLKLVIGLLPVWLAGIGFLIGMDQMGTFGVLQAIQMNKSIGSHFKVPPGWMGLSSMITLAIWIFIYERLFIPYTKKFSKKDRRFTMRQRINTGIVMGILCMIVGAIVEKKRRETALANKSFESPLSVAYLLPQYALSGLIEAFAAVALLEFFTKQLPESMRTFSGAIFFLSLSIASYLNSALVNVIHRVTGKNGNALWVGGQDLNQDRLENYFYIIAGIQALTFVYFNVFASRFLVINRSKDDEEGIEMAQAL</sequence>
<feature type="transmembrane region" description="Helical" evidence="6">
    <location>
        <begin position="433"/>
        <end position="453"/>
    </location>
</feature>
<evidence type="ECO:0000313" key="7">
    <source>
        <dbReference type="EMBL" id="KAF5747580.1"/>
    </source>
</evidence>
<protein>
    <submittedName>
        <fullName evidence="7">Protein NRT1/ PTR FAMILY 2.8</fullName>
    </submittedName>
</protein>
<dbReference type="PANTHER" id="PTHR11654">
    <property type="entry name" value="OLIGOPEPTIDE TRANSPORTER-RELATED"/>
    <property type="match status" value="1"/>
</dbReference>
<dbReference type="InterPro" id="IPR000109">
    <property type="entry name" value="POT_fam"/>
</dbReference>
<comment type="caution">
    <text evidence="7">The sequence shown here is derived from an EMBL/GenBank/DDBJ whole genome shotgun (WGS) entry which is preliminary data.</text>
</comment>
<evidence type="ECO:0000256" key="5">
    <source>
        <dbReference type="ARBA" id="ARBA00023136"/>
    </source>
</evidence>